<dbReference type="Proteomes" id="UP001432027">
    <property type="component" value="Unassembled WGS sequence"/>
</dbReference>
<accession>A0AAV5UMF3</accession>
<dbReference type="EMBL" id="BTSX01000006">
    <property type="protein sequence ID" value="GMT07513.1"/>
    <property type="molecule type" value="Genomic_DNA"/>
</dbReference>
<evidence type="ECO:0000313" key="2">
    <source>
        <dbReference type="Proteomes" id="UP001432027"/>
    </source>
</evidence>
<gene>
    <name evidence="1" type="ORF">PENTCL1PPCAC_29687</name>
</gene>
<organism evidence="1 2">
    <name type="scientific">Pristionchus entomophagus</name>
    <dbReference type="NCBI Taxonomy" id="358040"/>
    <lineage>
        <taxon>Eukaryota</taxon>
        <taxon>Metazoa</taxon>
        <taxon>Ecdysozoa</taxon>
        <taxon>Nematoda</taxon>
        <taxon>Chromadorea</taxon>
        <taxon>Rhabditida</taxon>
        <taxon>Rhabditina</taxon>
        <taxon>Diplogasteromorpha</taxon>
        <taxon>Diplogasteroidea</taxon>
        <taxon>Neodiplogasteridae</taxon>
        <taxon>Pristionchus</taxon>
    </lineage>
</organism>
<feature type="non-terminal residue" evidence="1">
    <location>
        <position position="1"/>
    </location>
</feature>
<proteinExistence type="predicted"/>
<protein>
    <submittedName>
        <fullName evidence="1">Uncharacterized protein</fullName>
    </submittedName>
</protein>
<keyword evidence="2" id="KW-1185">Reference proteome</keyword>
<name>A0AAV5UMF3_9BILA</name>
<comment type="caution">
    <text evidence="1">The sequence shown here is derived from an EMBL/GenBank/DDBJ whole genome shotgun (WGS) entry which is preliminary data.</text>
</comment>
<dbReference type="AlphaFoldDB" id="A0AAV5UMF3"/>
<reference evidence="1" key="1">
    <citation type="submission" date="2023-10" db="EMBL/GenBank/DDBJ databases">
        <title>Genome assembly of Pristionchus species.</title>
        <authorList>
            <person name="Yoshida K."/>
            <person name="Sommer R.J."/>
        </authorList>
    </citation>
    <scope>NUCLEOTIDE SEQUENCE</scope>
    <source>
        <strain evidence="1">RS0144</strain>
    </source>
</reference>
<evidence type="ECO:0000313" key="1">
    <source>
        <dbReference type="EMBL" id="GMT07513.1"/>
    </source>
</evidence>
<sequence length="108" mass="13065">PRPEEYEQVFQNVKEAFESSDALSDRLAYVSMISHFAHPEIQRHIPGLTRHFLKSARMYSRRGYHIEAVHHGRVKYILRKIERFIEFLTRYRIRFFFSKTKIIIPSIK</sequence>